<organism evidence="1 2">
    <name type="scientific">Nocardia jinanensis</name>
    <dbReference type="NCBI Taxonomy" id="382504"/>
    <lineage>
        <taxon>Bacteria</taxon>
        <taxon>Bacillati</taxon>
        <taxon>Actinomycetota</taxon>
        <taxon>Actinomycetes</taxon>
        <taxon>Mycobacteriales</taxon>
        <taxon>Nocardiaceae</taxon>
        <taxon>Nocardia</taxon>
    </lineage>
</organism>
<proteinExistence type="predicted"/>
<dbReference type="RefSeq" id="WP_189094133.1">
    <property type="nucleotide sequence ID" value="NZ_BMMH01000002.1"/>
</dbReference>
<gene>
    <name evidence="1" type="ORF">GCM10011588_17390</name>
</gene>
<evidence type="ECO:0000313" key="2">
    <source>
        <dbReference type="Proteomes" id="UP000638263"/>
    </source>
</evidence>
<dbReference type="EMBL" id="BMMH01000002">
    <property type="protein sequence ID" value="GGL03199.1"/>
    <property type="molecule type" value="Genomic_DNA"/>
</dbReference>
<comment type="caution">
    <text evidence="1">The sequence shown here is derived from an EMBL/GenBank/DDBJ whole genome shotgun (WGS) entry which is preliminary data.</text>
</comment>
<accession>A0A917RDM5</accession>
<dbReference type="Proteomes" id="UP000638263">
    <property type="component" value="Unassembled WGS sequence"/>
</dbReference>
<sequence>MDDRRITVDPDGYDAAMEALVMDDPHPNGSVEDSPSHWLRRALYAYEWAKQTCLYADDHSSAREMVGPGRARAEVLRHESDQYEHQAGH</sequence>
<reference evidence="1" key="1">
    <citation type="journal article" date="2014" name="Int. J. Syst. Evol. Microbiol.">
        <title>Complete genome sequence of Corynebacterium casei LMG S-19264T (=DSM 44701T), isolated from a smear-ripened cheese.</title>
        <authorList>
            <consortium name="US DOE Joint Genome Institute (JGI-PGF)"/>
            <person name="Walter F."/>
            <person name="Albersmeier A."/>
            <person name="Kalinowski J."/>
            <person name="Ruckert C."/>
        </authorList>
    </citation>
    <scope>NUCLEOTIDE SEQUENCE</scope>
    <source>
        <strain evidence="1">CGMCC 4.3508</strain>
    </source>
</reference>
<name>A0A917RDM5_9NOCA</name>
<protein>
    <submittedName>
        <fullName evidence="1">Uncharacterized protein</fullName>
    </submittedName>
</protein>
<keyword evidence="2" id="KW-1185">Reference proteome</keyword>
<reference evidence="1" key="2">
    <citation type="submission" date="2020-09" db="EMBL/GenBank/DDBJ databases">
        <authorList>
            <person name="Sun Q."/>
            <person name="Zhou Y."/>
        </authorList>
    </citation>
    <scope>NUCLEOTIDE SEQUENCE</scope>
    <source>
        <strain evidence="1">CGMCC 4.3508</strain>
    </source>
</reference>
<dbReference type="AlphaFoldDB" id="A0A917RDM5"/>
<evidence type="ECO:0000313" key="1">
    <source>
        <dbReference type="EMBL" id="GGL03199.1"/>
    </source>
</evidence>